<dbReference type="OrthoDB" id="9809695at2"/>
<evidence type="ECO:0000313" key="2">
    <source>
        <dbReference type="EMBL" id="KDN21802.1"/>
    </source>
</evidence>
<proteinExistence type="predicted"/>
<dbReference type="Proteomes" id="UP000027345">
    <property type="component" value="Unassembled WGS sequence"/>
</dbReference>
<dbReference type="InterPro" id="IPR012577">
    <property type="entry name" value="NIPSNAP"/>
</dbReference>
<comment type="caution">
    <text evidence="2">The sequence shown here is derived from an EMBL/GenBank/DDBJ whole genome shotgun (WGS) entry which is preliminary data.</text>
</comment>
<gene>
    <name evidence="2" type="ORF">DV20_12795</name>
</gene>
<dbReference type="RefSeq" id="WP_043779678.1">
    <property type="nucleotide sequence ID" value="NZ_JMQI01000026.1"/>
</dbReference>
<dbReference type="SUPFAM" id="SSF54909">
    <property type="entry name" value="Dimeric alpha+beta barrel"/>
    <property type="match status" value="1"/>
</dbReference>
<dbReference type="STRING" id="287986.DV20_12795"/>
<organism evidence="2 3">
    <name type="scientific">Amycolatopsis rifamycinica</name>
    <dbReference type="NCBI Taxonomy" id="287986"/>
    <lineage>
        <taxon>Bacteria</taxon>
        <taxon>Bacillati</taxon>
        <taxon>Actinomycetota</taxon>
        <taxon>Actinomycetes</taxon>
        <taxon>Pseudonocardiales</taxon>
        <taxon>Pseudonocardiaceae</taxon>
        <taxon>Amycolatopsis</taxon>
    </lineage>
</organism>
<dbReference type="eggNOG" id="ENOG50331Z9">
    <property type="taxonomic scope" value="Bacteria"/>
</dbReference>
<dbReference type="AlphaFoldDB" id="A0A066U7H5"/>
<dbReference type="EMBL" id="JMQI01000026">
    <property type="protein sequence ID" value="KDN21802.1"/>
    <property type="molecule type" value="Genomic_DNA"/>
</dbReference>
<reference evidence="2 3" key="1">
    <citation type="submission" date="2014-05" db="EMBL/GenBank/DDBJ databases">
        <title>Draft genome sequence of Amycolatopsis rifamycinica DSM 46095.</title>
        <authorList>
            <person name="Lal R."/>
            <person name="Saxena A."/>
            <person name="Kumari R."/>
            <person name="Mukherjee U."/>
            <person name="Singh P."/>
            <person name="Sangwan N."/>
            <person name="Mahato N.K."/>
        </authorList>
    </citation>
    <scope>NUCLEOTIDE SEQUENCE [LARGE SCALE GENOMIC DNA]</scope>
    <source>
        <strain evidence="2 3">DSM 46095</strain>
    </source>
</reference>
<dbReference type="Gene3D" id="3.30.70.100">
    <property type="match status" value="1"/>
</dbReference>
<evidence type="ECO:0000259" key="1">
    <source>
        <dbReference type="Pfam" id="PF07978"/>
    </source>
</evidence>
<evidence type="ECO:0000313" key="3">
    <source>
        <dbReference type="Proteomes" id="UP000027345"/>
    </source>
</evidence>
<protein>
    <recommendedName>
        <fullName evidence="1">NIPSNAP domain-containing protein</fullName>
    </recommendedName>
</protein>
<dbReference type="Pfam" id="PF07978">
    <property type="entry name" value="NIPSNAP"/>
    <property type="match status" value="1"/>
</dbReference>
<name>A0A066U7H5_9PSEU</name>
<feature type="domain" description="NIPSNAP" evidence="1">
    <location>
        <begin position="3"/>
        <end position="82"/>
    </location>
</feature>
<dbReference type="InterPro" id="IPR011008">
    <property type="entry name" value="Dimeric_a/b-barrel"/>
</dbReference>
<accession>A0A066U7H5</accession>
<keyword evidence="3" id="KW-1185">Reference proteome</keyword>
<sequence>MFYEIRTEHAHPGRGPELARYLDEAVIPLHRERGMDVVGSFTVAGDEDAVVWIRRFADDADRERTLDAVHRDPRCAALAEIVAALTGAPASTVRLAPTAGSLLR</sequence>